<dbReference type="SUPFAM" id="SSF53187">
    <property type="entry name" value="Zn-dependent exopeptidases"/>
    <property type="match status" value="1"/>
</dbReference>
<evidence type="ECO:0000256" key="1">
    <source>
        <dbReference type="ARBA" id="ARBA00001947"/>
    </source>
</evidence>
<keyword evidence="5" id="KW-0862">Zinc</keyword>
<dbReference type="PROSITE" id="PS00758">
    <property type="entry name" value="ARGE_DAPE_CPG2_1"/>
    <property type="match status" value="1"/>
</dbReference>
<evidence type="ECO:0000313" key="8">
    <source>
        <dbReference type="Proteomes" id="UP001597351"/>
    </source>
</evidence>
<comment type="cofactor">
    <cofactor evidence="1">
        <name>Zn(2+)</name>
        <dbReference type="ChEBI" id="CHEBI:29105"/>
    </cofactor>
</comment>
<evidence type="ECO:0000256" key="3">
    <source>
        <dbReference type="ARBA" id="ARBA00022723"/>
    </source>
</evidence>
<proteinExistence type="inferred from homology"/>
<dbReference type="PANTHER" id="PTHR43808:SF8">
    <property type="entry name" value="PEPTIDASE M20 DIMERISATION DOMAIN-CONTAINING PROTEIN"/>
    <property type="match status" value="1"/>
</dbReference>
<evidence type="ECO:0000313" key="7">
    <source>
        <dbReference type="EMBL" id="MFD1945867.1"/>
    </source>
</evidence>
<dbReference type="InterPro" id="IPR011650">
    <property type="entry name" value="Peptidase_M20_dimer"/>
</dbReference>
<dbReference type="Gene3D" id="1.10.150.900">
    <property type="match status" value="1"/>
</dbReference>
<dbReference type="Pfam" id="PF07687">
    <property type="entry name" value="M20_dimer"/>
    <property type="match status" value="1"/>
</dbReference>
<feature type="domain" description="Peptidase M20 dimerisation" evidence="6">
    <location>
        <begin position="197"/>
        <end position="335"/>
    </location>
</feature>
<reference evidence="8" key="1">
    <citation type="journal article" date="2019" name="Int. J. Syst. Evol. Microbiol.">
        <title>The Global Catalogue of Microorganisms (GCM) 10K type strain sequencing project: providing services to taxonomists for standard genome sequencing and annotation.</title>
        <authorList>
            <consortium name="The Broad Institute Genomics Platform"/>
            <consortium name="The Broad Institute Genome Sequencing Center for Infectious Disease"/>
            <person name="Wu L."/>
            <person name="Ma J."/>
        </authorList>
    </citation>
    <scope>NUCLEOTIDE SEQUENCE [LARGE SCALE GENOMIC DNA]</scope>
    <source>
        <strain evidence="8">CGMCC 1.12477</strain>
    </source>
</reference>
<sequence length="443" mass="46965">MSEQSTDVGLAAEVLEVAQELIRRDTTNRGFTGSETLAADYLHDYLAGHGVDVELVAREPERANVVARIPGTDPSAPSLALVGHTDVVPVDGQDWLHDPFGAVVDDDGFLHGRGAVDMKDEVAARAVAIARLAREGFRPRGDLWFIAVADEEDGRADVGMRWLLEQRPDIRPDLAINEGAGSRLPLSDGRQALTFSIGEKGTCPVRVVAVGESGHASMPELGDNAVPILAELITRVGSGMPDVVDSPEVTATVEALLQRPVTDLAADLREAAALHPTLGHELPSLPGTTMAPTVLGASTARNVMPARAHVELDCRILPGTTREQVADAVRARLGAGSYELEWCEDMVPGSSSPVTGLLPDAVAAWLAEEGDEALLLPVLCTGFTDSVHLRAAGGTAAYGFSPFRSTPAEVIAAGFHNANERIHVDDLTLSARFHLDLVRRLLG</sequence>
<dbReference type="RefSeq" id="WP_343915222.1">
    <property type="nucleotide sequence ID" value="NZ_BAAAJT010000002.1"/>
</dbReference>
<comment type="caution">
    <text evidence="7">The sequence shown here is derived from an EMBL/GenBank/DDBJ whole genome shotgun (WGS) entry which is preliminary data.</text>
</comment>
<dbReference type="SUPFAM" id="SSF55031">
    <property type="entry name" value="Bacterial exopeptidase dimerisation domain"/>
    <property type="match status" value="1"/>
</dbReference>
<dbReference type="InterPro" id="IPR001261">
    <property type="entry name" value="ArgE/DapE_CS"/>
</dbReference>
<keyword evidence="3" id="KW-0479">Metal-binding</keyword>
<comment type="similarity">
    <text evidence="2">Belongs to the peptidase M20A family.</text>
</comment>
<evidence type="ECO:0000256" key="4">
    <source>
        <dbReference type="ARBA" id="ARBA00022801"/>
    </source>
</evidence>
<dbReference type="Proteomes" id="UP001597351">
    <property type="component" value="Unassembled WGS sequence"/>
</dbReference>
<dbReference type="PANTHER" id="PTHR43808">
    <property type="entry name" value="ACETYLORNITHINE DEACETYLASE"/>
    <property type="match status" value="1"/>
</dbReference>
<evidence type="ECO:0000259" key="6">
    <source>
        <dbReference type="Pfam" id="PF07687"/>
    </source>
</evidence>
<dbReference type="EMBL" id="JBHUGD010000001">
    <property type="protein sequence ID" value="MFD1945867.1"/>
    <property type="molecule type" value="Genomic_DNA"/>
</dbReference>
<dbReference type="Pfam" id="PF01546">
    <property type="entry name" value="Peptidase_M20"/>
    <property type="match status" value="1"/>
</dbReference>
<organism evidence="7 8">
    <name type="scientific">Nocardioides aestuarii</name>
    <dbReference type="NCBI Taxonomy" id="252231"/>
    <lineage>
        <taxon>Bacteria</taxon>
        <taxon>Bacillati</taxon>
        <taxon>Actinomycetota</taxon>
        <taxon>Actinomycetes</taxon>
        <taxon>Propionibacteriales</taxon>
        <taxon>Nocardioidaceae</taxon>
        <taxon>Nocardioides</taxon>
    </lineage>
</organism>
<evidence type="ECO:0000256" key="5">
    <source>
        <dbReference type="ARBA" id="ARBA00022833"/>
    </source>
</evidence>
<accession>A0ABW4TJF9</accession>
<gene>
    <name evidence="7" type="ORF">ACFSDE_03610</name>
</gene>
<dbReference type="InterPro" id="IPR050072">
    <property type="entry name" value="Peptidase_M20A"/>
</dbReference>
<evidence type="ECO:0000256" key="2">
    <source>
        <dbReference type="ARBA" id="ARBA00006247"/>
    </source>
</evidence>
<protein>
    <submittedName>
        <fullName evidence="7">M20/M25/M40 family metallo-hydrolase</fullName>
    </submittedName>
</protein>
<dbReference type="Gene3D" id="3.30.70.360">
    <property type="match status" value="1"/>
</dbReference>
<dbReference type="Gene3D" id="3.40.630.10">
    <property type="entry name" value="Zn peptidases"/>
    <property type="match status" value="1"/>
</dbReference>
<dbReference type="InterPro" id="IPR002933">
    <property type="entry name" value="Peptidase_M20"/>
</dbReference>
<keyword evidence="8" id="KW-1185">Reference proteome</keyword>
<dbReference type="InterPro" id="IPR036264">
    <property type="entry name" value="Bact_exopeptidase_dim_dom"/>
</dbReference>
<keyword evidence="4" id="KW-0378">Hydrolase</keyword>
<name>A0ABW4TJF9_9ACTN</name>